<dbReference type="SUPFAM" id="SSF54106">
    <property type="entry name" value="LysM domain"/>
    <property type="match status" value="6"/>
</dbReference>
<dbReference type="GO" id="GO:0042742">
    <property type="term" value="P:defense response to bacterium"/>
    <property type="evidence" value="ECO:0007669"/>
    <property type="project" value="UniProtKB-KW"/>
</dbReference>
<comment type="caution">
    <text evidence="7">The sequence shown here is derived from an EMBL/GenBank/DDBJ whole genome shotgun (WGS) entry which is preliminary data.</text>
</comment>
<gene>
    <name evidence="7" type="ORF">HMPREF9498_02256</name>
</gene>
<proteinExistence type="inferred from homology"/>
<protein>
    <recommendedName>
        <fullName evidence="4">Peptidoglycan hydrolase</fullName>
    </recommendedName>
</protein>
<dbReference type="Pfam" id="PF01476">
    <property type="entry name" value="LysM"/>
    <property type="match status" value="6"/>
</dbReference>
<dbReference type="EMBL" id="AEBR01000076">
    <property type="protein sequence ID" value="EFM82125.1"/>
    <property type="molecule type" value="Genomic_DNA"/>
</dbReference>
<dbReference type="Proteomes" id="UP000004846">
    <property type="component" value="Unassembled WGS sequence"/>
</dbReference>
<feature type="region of interest" description="Disordered" evidence="5">
    <location>
        <begin position="409"/>
        <end position="429"/>
    </location>
</feature>
<evidence type="ECO:0000256" key="3">
    <source>
        <dbReference type="ARBA" id="ARBA00022638"/>
    </source>
</evidence>
<feature type="compositionally biased region" description="Low complexity" evidence="5">
    <location>
        <begin position="67"/>
        <end position="117"/>
    </location>
</feature>
<feature type="domain" description="LysM" evidence="6">
    <location>
        <begin position="631"/>
        <end position="674"/>
    </location>
</feature>
<evidence type="ECO:0000256" key="2">
    <source>
        <dbReference type="ARBA" id="ARBA00022529"/>
    </source>
</evidence>
<evidence type="ECO:0000256" key="5">
    <source>
        <dbReference type="SAM" id="MobiDB-lite"/>
    </source>
</evidence>
<evidence type="ECO:0000259" key="6">
    <source>
        <dbReference type="PROSITE" id="PS51782"/>
    </source>
</evidence>
<feature type="domain" description="LysM" evidence="6">
    <location>
        <begin position="429"/>
        <end position="472"/>
    </location>
</feature>
<keyword evidence="2" id="KW-0929">Antimicrobial</keyword>
<feature type="region of interest" description="Disordered" evidence="5">
    <location>
        <begin position="335"/>
        <end position="360"/>
    </location>
</feature>
<feature type="compositionally biased region" description="Basic and acidic residues" evidence="5">
    <location>
        <begin position="1"/>
        <end position="13"/>
    </location>
</feature>
<dbReference type="AlphaFoldDB" id="A0A125W436"/>
<dbReference type="Gene3D" id="1.10.530.10">
    <property type="match status" value="1"/>
</dbReference>
<name>A0A125W436_ENTFL</name>
<dbReference type="Gene3D" id="3.10.350.10">
    <property type="entry name" value="LysM domain"/>
    <property type="match status" value="6"/>
</dbReference>
<feature type="region of interest" description="Disordered" evidence="5">
    <location>
        <begin position="51"/>
        <end position="132"/>
    </location>
</feature>
<dbReference type="SMART" id="SM00047">
    <property type="entry name" value="LYZ2"/>
    <property type="match status" value="1"/>
</dbReference>
<dbReference type="GO" id="GO:0031640">
    <property type="term" value="P:killing of cells of another organism"/>
    <property type="evidence" value="ECO:0007669"/>
    <property type="project" value="UniProtKB-KW"/>
</dbReference>
<comment type="similarity">
    <text evidence="1">Belongs to the glycosyl hydrolase 73 family.</text>
</comment>
<feature type="region of interest" description="Disordered" evidence="5">
    <location>
        <begin position="1"/>
        <end position="26"/>
    </location>
</feature>
<feature type="compositionally biased region" description="Low complexity" evidence="5">
    <location>
        <begin position="488"/>
        <end position="497"/>
    </location>
</feature>
<feature type="compositionally biased region" description="Polar residues" evidence="5">
    <location>
        <begin position="118"/>
        <end position="132"/>
    </location>
</feature>
<feature type="region of interest" description="Disordered" evidence="5">
    <location>
        <begin position="477"/>
        <end position="497"/>
    </location>
</feature>
<dbReference type="Pfam" id="PF01832">
    <property type="entry name" value="Glucosaminidase"/>
    <property type="match status" value="1"/>
</dbReference>
<feature type="compositionally biased region" description="Low complexity" evidence="5">
    <location>
        <begin position="414"/>
        <end position="429"/>
    </location>
</feature>
<reference evidence="7 8" key="1">
    <citation type="submission" date="2010-07" db="EMBL/GenBank/DDBJ databases">
        <authorList>
            <person name="Sid Ahmed O."/>
        </authorList>
    </citation>
    <scope>NUCLEOTIDE SEQUENCE [LARGE SCALE GENOMIC DNA]</scope>
    <source>
        <strain evidence="7 8">TX4248</strain>
    </source>
</reference>
<dbReference type="SMART" id="SM00257">
    <property type="entry name" value="LysM"/>
    <property type="match status" value="6"/>
</dbReference>
<dbReference type="InterPro" id="IPR018392">
    <property type="entry name" value="LysM"/>
</dbReference>
<dbReference type="InterPro" id="IPR036779">
    <property type="entry name" value="LysM_dom_sf"/>
</dbReference>
<feature type="domain" description="LysM" evidence="6">
    <location>
        <begin position="693"/>
        <end position="736"/>
    </location>
</feature>
<dbReference type="Gene3D" id="4.10.80.30">
    <property type="entry name" value="DNA polymerase, domain 6"/>
    <property type="match status" value="1"/>
</dbReference>
<feature type="compositionally biased region" description="Gly residues" evidence="5">
    <location>
        <begin position="478"/>
        <end position="487"/>
    </location>
</feature>
<evidence type="ECO:0000256" key="1">
    <source>
        <dbReference type="ARBA" id="ARBA00010266"/>
    </source>
</evidence>
<evidence type="ECO:0000256" key="4">
    <source>
        <dbReference type="ARBA" id="ARBA00032108"/>
    </source>
</evidence>
<feature type="compositionally biased region" description="Gly residues" evidence="5">
    <location>
        <begin position="339"/>
        <end position="352"/>
    </location>
</feature>
<dbReference type="PROSITE" id="PS51782">
    <property type="entry name" value="LYSM"/>
    <property type="match status" value="6"/>
</dbReference>
<evidence type="ECO:0000313" key="7">
    <source>
        <dbReference type="EMBL" id="EFM82125.1"/>
    </source>
</evidence>
<dbReference type="HOGENOM" id="CLU_013771_6_0_9"/>
<sequence>MKKESMSRIERRKAQQRKKTPVQWKKSTTLFSSALIVSSVGTPVALLPVTAEATEEQPTNAEVAQAPTTETGLVETPTTETTPGTTEQPTTDSSTTTESTTESSKETPTTPSTEQPTADSTTPVESGTTDSSVAEITPVAPSATESEAAPAVTPDDEVKVPEARVASAQTFSALSPTQSPSEFIAELARCAQPIAQANDLYASVMMAQAIVESGWGASTLSKAPNYNLFGIKGSYNGQSVYMDTWEYLNGKWLVKKEPFRKYPSYMESFQDNAHVLKTTSFQAGVYYYAGAWKSNTSSYRDATAWLTGRYATDPSYNAKLNNVITAYNLTQYDTPSSGGNTGGGTVNPGTGGSNNQSGTNTYYTVKSGDTLNKIAAQYDVSVANLRSWNGISGDLIFVGQKLIVKKGASGNTGGSNNSGSNNNQSGTNTYYTVKSGDTLNKIAAQYDVSVANLRSWNGISGDLIFVGQKLIVKKGASGNTGGSGNGGSNNNQSGTNTYYTVKSGDTLNKIAAQYDVSVANLRSWNGISGDLIFAGQKIIVKKGTSGNTGGSSNGGSNNNQSGTNTYYTIKSGDTLNKISAQFGVSVANLQAWNNISGSLIFAGQKIIVKKGANSGSTNTNKPTNNGGGATTSYTIKSGDTLNKISAQFGVSVANLRSWNGIKGDLIFAGQTIIVKKGASAGGNASSTNSASGKRHTVKSGDSLWGLSMQYGISIQKIKQLNGLSGDTIYIGQTLKVG</sequence>
<keyword evidence="3" id="KW-0081">Bacteriolytic enzyme</keyword>
<dbReference type="GO" id="GO:0004040">
    <property type="term" value="F:amidase activity"/>
    <property type="evidence" value="ECO:0007669"/>
    <property type="project" value="InterPro"/>
</dbReference>
<dbReference type="PANTHER" id="PTHR33734:SF22">
    <property type="entry name" value="MEMBRANE-BOUND LYTIC MUREIN TRANSGLYCOSYLASE D"/>
    <property type="match status" value="1"/>
</dbReference>
<evidence type="ECO:0000313" key="8">
    <source>
        <dbReference type="Proteomes" id="UP000004846"/>
    </source>
</evidence>
<feature type="domain" description="LysM" evidence="6">
    <location>
        <begin position="565"/>
        <end position="608"/>
    </location>
</feature>
<dbReference type="PANTHER" id="PTHR33734">
    <property type="entry name" value="LYSM DOMAIN-CONTAINING GPI-ANCHORED PROTEIN 2"/>
    <property type="match status" value="1"/>
</dbReference>
<dbReference type="CDD" id="cd00118">
    <property type="entry name" value="LysM"/>
    <property type="match status" value="6"/>
</dbReference>
<dbReference type="GO" id="GO:0008932">
    <property type="term" value="F:lytic endotransglycosylase activity"/>
    <property type="evidence" value="ECO:0007669"/>
    <property type="project" value="TreeGrafter"/>
</dbReference>
<feature type="domain" description="LysM" evidence="6">
    <location>
        <begin position="497"/>
        <end position="540"/>
    </location>
</feature>
<feature type="domain" description="LysM" evidence="6">
    <location>
        <begin position="361"/>
        <end position="404"/>
    </location>
</feature>
<dbReference type="InterPro" id="IPR002901">
    <property type="entry name" value="MGlyc_endo_b_GlcNAc-like_dom"/>
</dbReference>
<dbReference type="RefSeq" id="WP_002402442.1">
    <property type="nucleotide sequence ID" value="NZ_GL454471.1"/>
</dbReference>
<organism evidence="7 8">
    <name type="scientific">Enterococcus faecalis TX4248</name>
    <dbReference type="NCBI Taxonomy" id="749495"/>
    <lineage>
        <taxon>Bacteria</taxon>
        <taxon>Bacillati</taxon>
        <taxon>Bacillota</taxon>
        <taxon>Bacilli</taxon>
        <taxon>Lactobacillales</taxon>
        <taxon>Enterococcaceae</taxon>
        <taxon>Enterococcus</taxon>
    </lineage>
</organism>
<accession>A0A125W436</accession>